<feature type="transmembrane region" description="Helical" evidence="7">
    <location>
        <begin position="116"/>
        <end position="139"/>
    </location>
</feature>
<dbReference type="GO" id="GO:0015226">
    <property type="term" value="F:carnitine transmembrane transporter activity"/>
    <property type="evidence" value="ECO:0007669"/>
    <property type="project" value="TreeGrafter"/>
</dbReference>
<dbReference type="InterPro" id="IPR035906">
    <property type="entry name" value="MetI-like_sf"/>
</dbReference>
<dbReference type="InterPro" id="IPR000515">
    <property type="entry name" value="MetI-like"/>
</dbReference>
<feature type="transmembrane region" description="Helical" evidence="7">
    <location>
        <begin position="160"/>
        <end position="185"/>
    </location>
</feature>
<dbReference type="HOGENOM" id="CLU_028473_1_0_2"/>
<comment type="subcellular location">
    <subcellularLocation>
        <location evidence="7">Cell membrane</location>
        <topology evidence="7">Multi-pass membrane protein</topology>
    </subcellularLocation>
    <subcellularLocation>
        <location evidence="1">Membrane</location>
        <topology evidence="1">Multi-pass membrane protein</topology>
    </subcellularLocation>
</comment>
<dbReference type="AlphaFoldDB" id="H1Z032"/>
<gene>
    <name evidence="9" type="ORF">Metlim_1128</name>
</gene>
<dbReference type="GO" id="GO:0043190">
    <property type="term" value="C:ATP-binding cassette (ABC) transporter complex"/>
    <property type="evidence" value="ECO:0007669"/>
    <property type="project" value="TreeGrafter"/>
</dbReference>
<dbReference type="STRING" id="937775.Metlim_1128"/>
<evidence type="ECO:0000256" key="2">
    <source>
        <dbReference type="ARBA" id="ARBA00022448"/>
    </source>
</evidence>
<dbReference type="Proteomes" id="UP000005741">
    <property type="component" value="Chromosome"/>
</dbReference>
<comment type="similarity">
    <text evidence="7">Belongs to the binding-protein-dependent transport system permease family.</text>
</comment>
<dbReference type="SUPFAM" id="SSF161098">
    <property type="entry name" value="MetI-like"/>
    <property type="match status" value="1"/>
</dbReference>
<evidence type="ECO:0000256" key="5">
    <source>
        <dbReference type="ARBA" id="ARBA00022989"/>
    </source>
</evidence>
<dbReference type="GO" id="GO:0005275">
    <property type="term" value="F:amine transmembrane transporter activity"/>
    <property type="evidence" value="ECO:0007669"/>
    <property type="project" value="TreeGrafter"/>
</dbReference>
<dbReference type="Gene3D" id="1.10.3720.10">
    <property type="entry name" value="MetI-like"/>
    <property type="match status" value="1"/>
</dbReference>
<dbReference type="PANTHER" id="PTHR47737:SF1">
    <property type="entry name" value="GLYCINE BETAINE_PROLINE BETAINE TRANSPORT SYSTEM PERMEASE PROTEIN PROW"/>
    <property type="match status" value="1"/>
</dbReference>
<evidence type="ECO:0000256" key="7">
    <source>
        <dbReference type="RuleBase" id="RU363032"/>
    </source>
</evidence>
<keyword evidence="5 7" id="KW-1133">Transmembrane helix</keyword>
<keyword evidence="10" id="KW-1185">Reference proteome</keyword>
<keyword evidence="3" id="KW-1003">Cell membrane</keyword>
<dbReference type="PANTHER" id="PTHR47737">
    <property type="entry name" value="GLYCINE BETAINE/PROLINE BETAINE TRANSPORT SYSTEM PERMEASE PROTEIN PROW"/>
    <property type="match status" value="1"/>
</dbReference>
<dbReference type="CDD" id="cd06261">
    <property type="entry name" value="TM_PBP2"/>
    <property type="match status" value="1"/>
</dbReference>
<keyword evidence="6 7" id="KW-0472">Membrane</keyword>
<dbReference type="PATRIC" id="fig|937775.9.peg.1295"/>
<dbReference type="GO" id="GO:0031460">
    <property type="term" value="P:glycine betaine transport"/>
    <property type="evidence" value="ECO:0007669"/>
    <property type="project" value="TreeGrafter"/>
</dbReference>
<feature type="domain" description="ABC transmembrane type-1" evidence="8">
    <location>
        <begin position="113"/>
        <end position="292"/>
    </location>
</feature>
<protein>
    <submittedName>
        <fullName evidence="9">ABC-type transporter, integral membrane subunit</fullName>
    </submittedName>
</protein>
<evidence type="ECO:0000256" key="3">
    <source>
        <dbReference type="ARBA" id="ARBA00022475"/>
    </source>
</evidence>
<keyword evidence="2 7" id="KW-0813">Transport</keyword>
<reference evidence="9 10" key="1">
    <citation type="submission" date="2011-10" db="EMBL/GenBank/DDBJ databases">
        <title>The Improved High-Quality Draft genome of Methanoplanus limicola DSM 2279.</title>
        <authorList>
            <consortium name="US DOE Joint Genome Institute (JGI-PGF)"/>
            <person name="Lucas S."/>
            <person name="Copeland A."/>
            <person name="Lapidus A."/>
            <person name="Glavina del Rio T."/>
            <person name="Dalin E."/>
            <person name="Tice H."/>
            <person name="Bruce D."/>
            <person name="Goodwin L."/>
            <person name="Pitluck S."/>
            <person name="Peters L."/>
            <person name="Mikhailova N."/>
            <person name="Lu M."/>
            <person name="Kyrpides N."/>
            <person name="Mavromatis K."/>
            <person name="Ivanova N."/>
            <person name="Markowitz V."/>
            <person name="Cheng J.-F."/>
            <person name="Hugenholtz P."/>
            <person name="Woyke T."/>
            <person name="Wu D."/>
            <person name="Wirth R."/>
            <person name="Brambilla E.-M."/>
            <person name="Klenk H.-P."/>
            <person name="Eisen J.A."/>
        </authorList>
    </citation>
    <scope>NUCLEOTIDE SEQUENCE [LARGE SCALE GENOMIC DNA]</scope>
    <source>
        <strain evidence="9 10">DSM 2279</strain>
    </source>
</reference>
<evidence type="ECO:0000313" key="9">
    <source>
        <dbReference type="EMBL" id="EHQ35239.1"/>
    </source>
</evidence>
<accession>H1Z032</accession>
<dbReference type="FunFam" id="1.10.3720.10:FF:000001">
    <property type="entry name" value="Glycine betaine ABC transporter, permease"/>
    <property type="match status" value="1"/>
</dbReference>
<dbReference type="Pfam" id="PF00528">
    <property type="entry name" value="BPD_transp_1"/>
    <property type="match status" value="1"/>
</dbReference>
<evidence type="ECO:0000256" key="1">
    <source>
        <dbReference type="ARBA" id="ARBA00004141"/>
    </source>
</evidence>
<organism evidence="9 10">
    <name type="scientific">Methanoplanus limicola DSM 2279</name>
    <dbReference type="NCBI Taxonomy" id="937775"/>
    <lineage>
        <taxon>Archaea</taxon>
        <taxon>Methanobacteriati</taxon>
        <taxon>Methanobacteriota</taxon>
        <taxon>Stenosarchaea group</taxon>
        <taxon>Methanomicrobia</taxon>
        <taxon>Methanomicrobiales</taxon>
        <taxon>Methanomicrobiaceae</taxon>
        <taxon>Methanoplanus</taxon>
    </lineage>
</organism>
<evidence type="ECO:0000313" key="10">
    <source>
        <dbReference type="Proteomes" id="UP000005741"/>
    </source>
</evidence>
<dbReference type="GO" id="GO:0015871">
    <property type="term" value="P:choline transport"/>
    <property type="evidence" value="ECO:0007669"/>
    <property type="project" value="TreeGrafter"/>
</dbReference>
<dbReference type="RefSeq" id="WP_004076982.1">
    <property type="nucleotide sequence ID" value="NZ_CM001436.1"/>
</dbReference>
<evidence type="ECO:0000259" key="8">
    <source>
        <dbReference type="PROSITE" id="PS50928"/>
    </source>
</evidence>
<sequence length="303" mass="32670">MSAQPSIPKLPLGGIVEAIVEWIQINLGWLLDGITEILDALIGVAEYILTVIPPVLMALVISGIMYFLVRRKALFNNEPTSPRTKNGLKLLQLPLMTLVCLLLIWDLQLWDDAMETLALVIVAAVISLIIGIPIGILAAKSESLEGLMRVILDFMQTMPSFVYLIPAVIFFGLGEVPGVIATVIFSMPPAIRLTELGIRQIPKELVEVADAFGAKPSQKLVKVELPVAMPTIMAGVNQCIMLALSMTVIASMIGAGGLGYQVLYGIQRVDIGTGFEAGLAIVIIAIILDRLTQNIIHVRGQQG</sequence>
<keyword evidence="4 7" id="KW-0812">Transmembrane</keyword>
<name>H1Z032_9EURY</name>
<feature type="transmembrane region" description="Helical" evidence="7">
    <location>
        <begin position="90"/>
        <end position="110"/>
    </location>
</feature>
<proteinExistence type="inferred from homology"/>
<evidence type="ECO:0000256" key="6">
    <source>
        <dbReference type="ARBA" id="ARBA00023136"/>
    </source>
</evidence>
<evidence type="ECO:0000256" key="4">
    <source>
        <dbReference type="ARBA" id="ARBA00022692"/>
    </source>
</evidence>
<dbReference type="InParanoid" id="H1Z032"/>
<feature type="transmembrane region" description="Helical" evidence="7">
    <location>
        <begin position="240"/>
        <end position="264"/>
    </location>
</feature>
<feature type="transmembrane region" description="Helical" evidence="7">
    <location>
        <begin position="271"/>
        <end position="288"/>
    </location>
</feature>
<dbReference type="PROSITE" id="PS50928">
    <property type="entry name" value="ABC_TM1"/>
    <property type="match status" value="1"/>
</dbReference>
<feature type="transmembrane region" description="Helical" evidence="7">
    <location>
        <begin position="47"/>
        <end position="69"/>
    </location>
</feature>
<dbReference type="OrthoDB" id="198402at2157"/>
<dbReference type="EMBL" id="CM001436">
    <property type="protein sequence ID" value="EHQ35239.1"/>
    <property type="molecule type" value="Genomic_DNA"/>
</dbReference>